<reference evidence="1" key="1">
    <citation type="journal article" date="2020" name="New Phytol.">
        <title>Comparative genomics reveals dynamic genome evolution in host specialist ectomycorrhizal fungi.</title>
        <authorList>
            <person name="Lofgren L.A."/>
            <person name="Nguyen N.H."/>
            <person name="Vilgalys R."/>
            <person name="Ruytinx J."/>
            <person name="Liao H.L."/>
            <person name="Branco S."/>
            <person name="Kuo A."/>
            <person name="LaButti K."/>
            <person name="Lipzen A."/>
            <person name="Andreopoulos W."/>
            <person name="Pangilinan J."/>
            <person name="Riley R."/>
            <person name="Hundley H."/>
            <person name="Na H."/>
            <person name="Barry K."/>
            <person name="Grigoriev I.V."/>
            <person name="Stajich J.E."/>
            <person name="Kennedy P.G."/>
        </authorList>
    </citation>
    <scope>NUCLEOTIDE SEQUENCE</scope>
    <source>
        <strain evidence="1">FC423</strain>
    </source>
</reference>
<dbReference type="GeneID" id="64696182"/>
<organism evidence="1 2">
    <name type="scientific">Suillus discolor</name>
    <dbReference type="NCBI Taxonomy" id="1912936"/>
    <lineage>
        <taxon>Eukaryota</taxon>
        <taxon>Fungi</taxon>
        <taxon>Dikarya</taxon>
        <taxon>Basidiomycota</taxon>
        <taxon>Agaricomycotina</taxon>
        <taxon>Agaricomycetes</taxon>
        <taxon>Agaricomycetidae</taxon>
        <taxon>Boletales</taxon>
        <taxon>Suillineae</taxon>
        <taxon>Suillaceae</taxon>
        <taxon>Suillus</taxon>
    </lineage>
</organism>
<evidence type="ECO:0000313" key="2">
    <source>
        <dbReference type="Proteomes" id="UP000823399"/>
    </source>
</evidence>
<dbReference type="EMBL" id="JABBWM010000047">
    <property type="protein sequence ID" value="KAG2102510.1"/>
    <property type="molecule type" value="Genomic_DNA"/>
</dbReference>
<gene>
    <name evidence="1" type="ORF">F5147DRAFT_654971</name>
</gene>
<keyword evidence="2" id="KW-1185">Reference proteome</keyword>
<accession>A0A9P7JRW3</accession>
<dbReference type="OrthoDB" id="2674319at2759"/>
<dbReference type="Proteomes" id="UP000823399">
    <property type="component" value="Unassembled WGS sequence"/>
</dbReference>
<name>A0A9P7JRW3_9AGAM</name>
<proteinExistence type="predicted"/>
<dbReference type="AlphaFoldDB" id="A0A9P7JRW3"/>
<protein>
    <submittedName>
        <fullName evidence="1">Uncharacterized protein</fullName>
    </submittedName>
</protein>
<sequence length="115" mass="12878">MDGALHRDAAGHFTAAVNAGAFFSKLDIHSMYEDFVVLFGWDLKSLWQTANQQRCHALVRAGKVGATLEAYRYMMDMSDEPTKAIFRAWVPGKSSACHSYYNSHLCVPQLSMKNS</sequence>
<dbReference type="RefSeq" id="XP_041290188.1">
    <property type="nucleotide sequence ID" value="XM_041433923.1"/>
</dbReference>
<evidence type="ECO:0000313" key="1">
    <source>
        <dbReference type="EMBL" id="KAG2102510.1"/>
    </source>
</evidence>
<comment type="caution">
    <text evidence="1">The sequence shown here is derived from an EMBL/GenBank/DDBJ whole genome shotgun (WGS) entry which is preliminary data.</text>
</comment>